<sequence>MNVLKEYEVQLGQKINKEKSAFYVYHKTALAHTNIVEVEIGFKRAKFPMMYLGCPIGDAKKREVHFAELLKKINSSLQAWKGKLISYGGKVVSINNVLSSIPIYLLFAINPPKCVILDMHRIFARFLWNYKEVGRNKHSVAWNDICKPKEEGELGFRSLFDVSKALFAKIWWIFRTQYYGQTSCGTNTTKEKGGTQTWMNMLDARDMFDQEIWWEPKMGHSSAWFDKWTQLGDLHYYLPITNEHGNQWKDIKQFFSK</sequence>
<accession>A0A9J5ZGA7</accession>
<protein>
    <recommendedName>
        <fullName evidence="3">Reverse transcriptase</fullName>
    </recommendedName>
</protein>
<keyword evidence="2" id="KW-1185">Reference proteome</keyword>
<gene>
    <name evidence="1" type="ORF">H5410_021797</name>
</gene>
<name>A0A9J5ZGA7_SOLCO</name>
<dbReference type="PANTHER" id="PTHR33116">
    <property type="entry name" value="REVERSE TRANSCRIPTASE ZINC-BINDING DOMAIN-CONTAINING PROTEIN-RELATED-RELATED"/>
    <property type="match status" value="1"/>
</dbReference>
<evidence type="ECO:0000313" key="1">
    <source>
        <dbReference type="EMBL" id="KAG5610516.1"/>
    </source>
</evidence>
<comment type="caution">
    <text evidence="1">The sequence shown here is derived from an EMBL/GenBank/DDBJ whole genome shotgun (WGS) entry which is preliminary data.</text>
</comment>
<evidence type="ECO:0008006" key="3">
    <source>
        <dbReference type="Google" id="ProtNLM"/>
    </source>
</evidence>
<organism evidence="1 2">
    <name type="scientific">Solanum commersonii</name>
    <name type="common">Commerson's wild potato</name>
    <name type="synonym">Commerson's nightshade</name>
    <dbReference type="NCBI Taxonomy" id="4109"/>
    <lineage>
        <taxon>Eukaryota</taxon>
        <taxon>Viridiplantae</taxon>
        <taxon>Streptophyta</taxon>
        <taxon>Embryophyta</taxon>
        <taxon>Tracheophyta</taxon>
        <taxon>Spermatophyta</taxon>
        <taxon>Magnoliopsida</taxon>
        <taxon>eudicotyledons</taxon>
        <taxon>Gunneridae</taxon>
        <taxon>Pentapetalae</taxon>
        <taxon>asterids</taxon>
        <taxon>lamiids</taxon>
        <taxon>Solanales</taxon>
        <taxon>Solanaceae</taxon>
        <taxon>Solanoideae</taxon>
        <taxon>Solaneae</taxon>
        <taxon>Solanum</taxon>
    </lineage>
</organism>
<evidence type="ECO:0000313" key="2">
    <source>
        <dbReference type="Proteomes" id="UP000824120"/>
    </source>
</evidence>
<dbReference type="EMBL" id="JACXVP010000004">
    <property type="protein sequence ID" value="KAG5610516.1"/>
    <property type="molecule type" value="Genomic_DNA"/>
</dbReference>
<reference evidence="1 2" key="1">
    <citation type="submission" date="2020-09" db="EMBL/GenBank/DDBJ databases">
        <title>De no assembly of potato wild relative species, Solanum commersonii.</title>
        <authorList>
            <person name="Cho K."/>
        </authorList>
    </citation>
    <scope>NUCLEOTIDE SEQUENCE [LARGE SCALE GENOMIC DNA]</scope>
    <source>
        <strain evidence="1">LZ3.2</strain>
        <tissue evidence="1">Leaf</tissue>
    </source>
</reference>
<dbReference type="Proteomes" id="UP000824120">
    <property type="component" value="Chromosome 4"/>
</dbReference>
<dbReference type="AlphaFoldDB" id="A0A9J5ZGA7"/>
<dbReference type="PANTHER" id="PTHR33116:SF67">
    <property type="entry name" value="REVERSE TRANSCRIPTASE"/>
    <property type="match status" value="1"/>
</dbReference>
<proteinExistence type="predicted"/>
<dbReference type="OrthoDB" id="913896at2759"/>